<dbReference type="InterPro" id="IPR007484">
    <property type="entry name" value="Peptidase_M28"/>
</dbReference>
<accession>A0A845AYY9</accession>
<evidence type="ECO:0000256" key="1">
    <source>
        <dbReference type="ARBA" id="ARBA00022438"/>
    </source>
</evidence>
<sequence length="505" mass="52987">MTIGGVWFRGRVLLAAGAVLALAACATMPPPGASGPSNKLSDIEADLAAHIGVLASDDFEGRAPGTAGETKTLKYLVDTWQAAGLEGGTNNPANPWLARVEVAGSVPAESSVQFYRGGRAIALPDGSVVAYSSGRRVLLDKAPLLFVGKQYRELDRAELTGRVAVMLQDHPDHSEQREALLDRGASAVLAILPRDGDLSGIAAQRHAGSYRLADDSDGSLLDGYLTPTAAGALVGKDRFERLRDGSDIPGFKPVPLPVSVSIEATATPSEVATHNLIGRLPGTRPELGAVLLAAHWDHFGTCAAAPMEDLICNGAVDNASGVAVLTELARRLAAGPPLERDVYFLATTAEEWGLLGARAFADDPPIPLETIVAAFNIDSIAIAPRGAPVVVVGAGLTPLDGPIRQIIAGQGRKLGDGALAANFLRRQDGWVLLQRDVPTVMVSSAFADRARLEPYTADRYHLPSDQIEGIELGGAAQDLLLHLDLVRFFADSDSYAPPVKLPDGN</sequence>
<dbReference type="Proteomes" id="UP000431922">
    <property type="component" value="Unassembled WGS sequence"/>
</dbReference>
<feature type="chain" id="PRO_5032874828" evidence="7">
    <location>
        <begin position="24"/>
        <end position="505"/>
    </location>
</feature>
<comment type="caution">
    <text evidence="9">The sequence shown here is derived from an EMBL/GenBank/DDBJ whole genome shotgun (WGS) entry which is preliminary data.</text>
</comment>
<feature type="signal peptide" evidence="7">
    <location>
        <begin position="1"/>
        <end position="23"/>
    </location>
</feature>
<gene>
    <name evidence="9" type="ORF">GRI65_03090</name>
</gene>
<evidence type="ECO:0000259" key="8">
    <source>
        <dbReference type="Pfam" id="PF04389"/>
    </source>
</evidence>
<evidence type="ECO:0000256" key="7">
    <source>
        <dbReference type="SAM" id="SignalP"/>
    </source>
</evidence>
<keyword evidence="10" id="KW-1185">Reference proteome</keyword>
<dbReference type="InterPro" id="IPR045175">
    <property type="entry name" value="M28_fam"/>
</dbReference>
<keyword evidence="3" id="KW-0479">Metal-binding</keyword>
<keyword evidence="4 7" id="KW-0732">Signal</keyword>
<feature type="domain" description="Peptidase M28" evidence="8">
    <location>
        <begin position="275"/>
        <end position="474"/>
    </location>
</feature>
<dbReference type="GO" id="GO:0006508">
    <property type="term" value="P:proteolysis"/>
    <property type="evidence" value="ECO:0007669"/>
    <property type="project" value="UniProtKB-KW"/>
</dbReference>
<dbReference type="Pfam" id="PF04389">
    <property type="entry name" value="Peptidase_M28"/>
    <property type="match status" value="1"/>
</dbReference>
<organism evidence="9 10">
    <name type="scientific">Allopontixanthobacter sediminis</name>
    <dbReference type="NCBI Taxonomy" id="1689985"/>
    <lineage>
        <taxon>Bacteria</taxon>
        <taxon>Pseudomonadati</taxon>
        <taxon>Pseudomonadota</taxon>
        <taxon>Alphaproteobacteria</taxon>
        <taxon>Sphingomonadales</taxon>
        <taxon>Erythrobacteraceae</taxon>
        <taxon>Allopontixanthobacter</taxon>
    </lineage>
</organism>
<dbReference type="GO" id="GO:0046872">
    <property type="term" value="F:metal ion binding"/>
    <property type="evidence" value="ECO:0007669"/>
    <property type="project" value="UniProtKB-KW"/>
</dbReference>
<dbReference type="PANTHER" id="PTHR12147">
    <property type="entry name" value="METALLOPEPTIDASE M28 FAMILY MEMBER"/>
    <property type="match status" value="1"/>
</dbReference>
<evidence type="ECO:0000256" key="2">
    <source>
        <dbReference type="ARBA" id="ARBA00022670"/>
    </source>
</evidence>
<reference evidence="9 10" key="1">
    <citation type="submission" date="2019-12" db="EMBL/GenBank/DDBJ databases">
        <title>Genomic-based taxomic classification of the family Erythrobacteraceae.</title>
        <authorList>
            <person name="Xu L."/>
        </authorList>
    </citation>
    <scope>NUCLEOTIDE SEQUENCE [LARGE SCALE GENOMIC DNA]</scope>
    <source>
        <strain evidence="9 10">KCTC 42453</strain>
    </source>
</reference>
<evidence type="ECO:0000256" key="4">
    <source>
        <dbReference type="ARBA" id="ARBA00022729"/>
    </source>
</evidence>
<keyword evidence="6" id="KW-0862">Zinc</keyword>
<evidence type="ECO:0000256" key="6">
    <source>
        <dbReference type="ARBA" id="ARBA00022833"/>
    </source>
</evidence>
<dbReference type="Gene3D" id="3.40.630.10">
    <property type="entry name" value="Zn peptidases"/>
    <property type="match status" value="1"/>
</dbReference>
<keyword evidence="2" id="KW-0645">Protease</keyword>
<evidence type="ECO:0000256" key="3">
    <source>
        <dbReference type="ARBA" id="ARBA00022723"/>
    </source>
</evidence>
<name>A0A845AYY9_9SPHN</name>
<evidence type="ECO:0000313" key="10">
    <source>
        <dbReference type="Proteomes" id="UP000431922"/>
    </source>
</evidence>
<evidence type="ECO:0000313" key="9">
    <source>
        <dbReference type="EMBL" id="MXP43440.1"/>
    </source>
</evidence>
<protein>
    <submittedName>
        <fullName evidence="9">M28 family peptidase</fullName>
    </submittedName>
</protein>
<keyword evidence="1" id="KW-0031">Aminopeptidase</keyword>
<dbReference type="OrthoDB" id="9778250at2"/>
<keyword evidence="5" id="KW-0378">Hydrolase</keyword>
<dbReference type="AlphaFoldDB" id="A0A845AYY9"/>
<dbReference type="EMBL" id="WTYL01000001">
    <property type="protein sequence ID" value="MXP43440.1"/>
    <property type="molecule type" value="Genomic_DNA"/>
</dbReference>
<proteinExistence type="predicted"/>
<evidence type="ECO:0000256" key="5">
    <source>
        <dbReference type="ARBA" id="ARBA00022801"/>
    </source>
</evidence>
<dbReference type="GO" id="GO:0008235">
    <property type="term" value="F:metalloexopeptidase activity"/>
    <property type="evidence" value="ECO:0007669"/>
    <property type="project" value="InterPro"/>
</dbReference>
<dbReference type="SUPFAM" id="SSF53187">
    <property type="entry name" value="Zn-dependent exopeptidases"/>
    <property type="match status" value="1"/>
</dbReference>
<dbReference type="GO" id="GO:0004177">
    <property type="term" value="F:aminopeptidase activity"/>
    <property type="evidence" value="ECO:0007669"/>
    <property type="project" value="UniProtKB-KW"/>
</dbReference>
<dbReference type="RefSeq" id="WP_160755042.1">
    <property type="nucleotide sequence ID" value="NZ_WTYL01000001.1"/>
</dbReference>
<dbReference type="PANTHER" id="PTHR12147:SF56">
    <property type="entry name" value="AMINOPEPTIDASE YDR415C-RELATED"/>
    <property type="match status" value="1"/>
</dbReference>